<evidence type="ECO:0000259" key="6">
    <source>
        <dbReference type="PROSITE" id="PS50977"/>
    </source>
</evidence>
<gene>
    <name evidence="7" type="ORF">BOO69_20730</name>
</gene>
<evidence type="ECO:0000256" key="3">
    <source>
        <dbReference type="ARBA" id="ARBA00023125"/>
    </source>
</evidence>
<dbReference type="InterPro" id="IPR036271">
    <property type="entry name" value="Tet_transcr_reg_TetR-rel_C_sf"/>
</dbReference>
<evidence type="ECO:0000256" key="5">
    <source>
        <dbReference type="PROSITE-ProRule" id="PRU00335"/>
    </source>
</evidence>
<keyword evidence="7" id="KW-0614">Plasmid</keyword>
<evidence type="ECO:0000313" key="7">
    <source>
        <dbReference type="EMBL" id="APE45983.1"/>
    </source>
</evidence>
<dbReference type="Gene3D" id="1.10.357.10">
    <property type="entry name" value="Tetracycline Repressor, domain 2"/>
    <property type="match status" value="1"/>
</dbReference>
<dbReference type="InterPro" id="IPR001647">
    <property type="entry name" value="HTH_TetR"/>
</dbReference>
<protein>
    <recommendedName>
        <fullName evidence="6">HTH tetR-type domain-containing protein</fullName>
    </recommendedName>
</protein>
<dbReference type="KEGG" id="suam:BOO69_20730"/>
<dbReference type="PANTHER" id="PTHR30055:SF175">
    <property type="entry name" value="HTH-TYPE TRANSCRIPTIONAL REPRESSOR KSTR2"/>
    <property type="match status" value="1"/>
</dbReference>
<dbReference type="PANTHER" id="PTHR30055">
    <property type="entry name" value="HTH-TYPE TRANSCRIPTIONAL REGULATOR RUTR"/>
    <property type="match status" value="1"/>
</dbReference>
<evidence type="ECO:0000313" key="8">
    <source>
        <dbReference type="Proteomes" id="UP000181897"/>
    </source>
</evidence>
<dbReference type="InterPro" id="IPR041490">
    <property type="entry name" value="KstR2_TetR_C"/>
</dbReference>
<dbReference type="GO" id="GO:0003700">
    <property type="term" value="F:DNA-binding transcription factor activity"/>
    <property type="evidence" value="ECO:0007669"/>
    <property type="project" value="TreeGrafter"/>
</dbReference>
<evidence type="ECO:0000256" key="4">
    <source>
        <dbReference type="ARBA" id="ARBA00023163"/>
    </source>
</evidence>
<dbReference type="Gene3D" id="1.10.10.60">
    <property type="entry name" value="Homeodomain-like"/>
    <property type="match status" value="1"/>
</dbReference>
<dbReference type="Proteomes" id="UP000181897">
    <property type="component" value="Plasmid unnamed4"/>
</dbReference>
<proteinExistence type="predicted"/>
<evidence type="ECO:0000256" key="1">
    <source>
        <dbReference type="ARBA" id="ARBA00022491"/>
    </source>
</evidence>
<name>A0A1J0WNT4_9RHOB</name>
<feature type="domain" description="HTH tetR-type" evidence="6">
    <location>
        <begin position="4"/>
        <end position="64"/>
    </location>
</feature>
<dbReference type="Pfam" id="PF17932">
    <property type="entry name" value="TetR_C_24"/>
    <property type="match status" value="1"/>
</dbReference>
<dbReference type="Pfam" id="PF00440">
    <property type="entry name" value="TetR_N"/>
    <property type="match status" value="1"/>
</dbReference>
<dbReference type="InterPro" id="IPR050109">
    <property type="entry name" value="HTH-type_TetR-like_transc_reg"/>
</dbReference>
<organism evidence="7 8">
    <name type="scientific">Sulfitobacter alexandrii</name>
    <dbReference type="NCBI Taxonomy" id="1917485"/>
    <lineage>
        <taxon>Bacteria</taxon>
        <taxon>Pseudomonadati</taxon>
        <taxon>Pseudomonadota</taxon>
        <taxon>Alphaproteobacteria</taxon>
        <taxon>Rhodobacterales</taxon>
        <taxon>Roseobacteraceae</taxon>
        <taxon>Sulfitobacter</taxon>
    </lineage>
</organism>
<dbReference type="PRINTS" id="PR00455">
    <property type="entry name" value="HTHTETR"/>
</dbReference>
<dbReference type="SUPFAM" id="SSF48498">
    <property type="entry name" value="Tetracyclin repressor-like, C-terminal domain"/>
    <property type="match status" value="1"/>
</dbReference>
<keyword evidence="1" id="KW-0678">Repressor</keyword>
<dbReference type="GO" id="GO:0000976">
    <property type="term" value="F:transcription cis-regulatory region binding"/>
    <property type="evidence" value="ECO:0007669"/>
    <property type="project" value="TreeGrafter"/>
</dbReference>
<feature type="DNA-binding region" description="H-T-H motif" evidence="5">
    <location>
        <begin position="27"/>
        <end position="46"/>
    </location>
</feature>
<dbReference type="EMBL" id="CP018080">
    <property type="protein sequence ID" value="APE45983.1"/>
    <property type="molecule type" value="Genomic_DNA"/>
</dbReference>
<accession>A0A1J0WNT4</accession>
<reference evidence="7 8" key="1">
    <citation type="submission" date="2016-11" db="EMBL/GenBank/DDBJ databases">
        <title>Complete genome sequence of Sulfitobacter sp. AM1-D1, a toxic bacteria associated with marine dinoflagellate Alexandrium minutum in East China Sea.</title>
        <authorList>
            <person name="Yang Q."/>
            <person name="Zhang X."/>
            <person name="Tian X."/>
        </authorList>
    </citation>
    <scope>NUCLEOTIDE SEQUENCE [LARGE SCALE GENOMIC DNA]</scope>
    <source>
        <strain evidence="7 8">AM1-D1</strain>
        <plasmid evidence="7 8">unnamed4</plasmid>
    </source>
</reference>
<keyword evidence="3 5" id="KW-0238">DNA-binding</keyword>
<keyword evidence="8" id="KW-1185">Reference proteome</keyword>
<geneLocation type="plasmid" evidence="7 8">
    <name>unnamed4</name>
</geneLocation>
<evidence type="ECO:0000256" key="2">
    <source>
        <dbReference type="ARBA" id="ARBA00023015"/>
    </source>
</evidence>
<keyword evidence="4" id="KW-0804">Transcription</keyword>
<dbReference type="PROSITE" id="PS50977">
    <property type="entry name" value="HTH_TETR_2"/>
    <property type="match status" value="1"/>
</dbReference>
<keyword evidence="2" id="KW-0805">Transcription regulation</keyword>
<dbReference type="InterPro" id="IPR009057">
    <property type="entry name" value="Homeodomain-like_sf"/>
</dbReference>
<dbReference type="SUPFAM" id="SSF46689">
    <property type="entry name" value="Homeodomain-like"/>
    <property type="match status" value="1"/>
</dbReference>
<sequence>MSREVREAQILAAATEEFRLAGFDGASMSSIAARAGMVEGSIYRFFDGKAALLTRTIETWYEGMLHSYAQELAGIEGTRPRLRFMVWRHLQTVFEEPELCRLMFNHVRGSAGYRDTQVYRLNSLYTARTLEIIRDGIAAGEIRAGDDLRLVRDLIYGGVEHAIWGYLWGGGTLDPDALADAMVEIVMGGIAAPDPVAARLSALAESLERH</sequence>
<dbReference type="AlphaFoldDB" id="A0A1J0WNT4"/>